<name>A0ABX0UW05_9HYPH</name>
<proteinExistence type="predicted"/>
<dbReference type="EMBL" id="JAASQI010000002">
    <property type="protein sequence ID" value="NIJ57128.1"/>
    <property type="molecule type" value="Genomic_DNA"/>
</dbReference>
<reference evidence="2 3" key="1">
    <citation type="submission" date="2020-03" db="EMBL/GenBank/DDBJ databases">
        <title>Genomic Encyclopedia of Type Strains, Phase IV (KMG-IV): sequencing the most valuable type-strain genomes for metagenomic binning, comparative biology and taxonomic classification.</title>
        <authorList>
            <person name="Goeker M."/>
        </authorList>
    </citation>
    <scope>NUCLEOTIDE SEQUENCE [LARGE SCALE GENOMIC DNA]</scope>
    <source>
        <strain evidence="2 3">DSM 103870</strain>
    </source>
</reference>
<sequence length="151" mass="16201">MSGGADRMVADDGRRDEAGPFDGDDPPSAAHVALKQALRRLDAALDAESAFLRQGLAGNFDEITRQKGQCLLDLARLARVVDVQALATGEEGDALRRNVRHIRARLADSEATLARYLDAAREVGAIVSEGMRMAESDGTYAEAGPFGRYGR</sequence>
<keyword evidence="3" id="KW-1185">Reference proteome</keyword>
<organism evidence="2 3">
    <name type="scientific">Pseudochelatococcus lubricantis</name>
    <dbReference type="NCBI Taxonomy" id="1538102"/>
    <lineage>
        <taxon>Bacteria</taxon>
        <taxon>Pseudomonadati</taxon>
        <taxon>Pseudomonadota</taxon>
        <taxon>Alphaproteobacteria</taxon>
        <taxon>Hyphomicrobiales</taxon>
        <taxon>Chelatococcaceae</taxon>
        <taxon>Pseudochelatococcus</taxon>
    </lineage>
</organism>
<protein>
    <recommendedName>
        <fullName evidence="4">Flagellar protein FlgN</fullName>
    </recommendedName>
</protein>
<accession>A0ABX0UW05</accession>
<feature type="compositionally biased region" description="Basic and acidic residues" evidence="1">
    <location>
        <begin position="8"/>
        <end position="18"/>
    </location>
</feature>
<evidence type="ECO:0000313" key="2">
    <source>
        <dbReference type="EMBL" id="NIJ57128.1"/>
    </source>
</evidence>
<evidence type="ECO:0008006" key="4">
    <source>
        <dbReference type="Google" id="ProtNLM"/>
    </source>
</evidence>
<dbReference type="RefSeq" id="WP_166949363.1">
    <property type="nucleotide sequence ID" value="NZ_JAASQI010000002.1"/>
</dbReference>
<gene>
    <name evidence="2" type="ORF">FHS82_000954</name>
</gene>
<evidence type="ECO:0000256" key="1">
    <source>
        <dbReference type="SAM" id="MobiDB-lite"/>
    </source>
</evidence>
<comment type="caution">
    <text evidence="2">The sequence shown here is derived from an EMBL/GenBank/DDBJ whole genome shotgun (WGS) entry which is preliminary data.</text>
</comment>
<evidence type="ECO:0000313" key="3">
    <source>
        <dbReference type="Proteomes" id="UP001429580"/>
    </source>
</evidence>
<feature type="region of interest" description="Disordered" evidence="1">
    <location>
        <begin position="1"/>
        <end position="29"/>
    </location>
</feature>
<dbReference type="Proteomes" id="UP001429580">
    <property type="component" value="Unassembled WGS sequence"/>
</dbReference>